<dbReference type="AlphaFoldDB" id="A0A4V2JA36"/>
<dbReference type="OrthoDB" id="188639at2"/>
<keyword evidence="2" id="KW-1185">Reference proteome</keyword>
<reference evidence="1 2" key="1">
    <citation type="submission" date="2019-02" db="EMBL/GenBank/DDBJ databases">
        <title>Hyunsoonleella sp., isolated from marine sediment.</title>
        <authorList>
            <person name="Liu B.-T."/>
        </authorList>
    </citation>
    <scope>NUCLEOTIDE SEQUENCE [LARGE SCALE GENOMIC DNA]</scope>
    <source>
        <strain evidence="1 2">T58</strain>
    </source>
</reference>
<dbReference type="InterPro" id="IPR012334">
    <property type="entry name" value="Pectin_lyas_fold"/>
</dbReference>
<name>A0A4V2JA36_9FLAO</name>
<dbReference type="Proteomes" id="UP000291142">
    <property type="component" value="Unassembled WGS sequence"/>
</dbReference>
<protein>
    <recommendedName>
        <fullName evidence="3">Pectate lyase superfamily protein domain-containing protein</fullName>
    </recommendedName>
</protein>
<organism evidence="1 2">
    <name type="scientific">Hyunsoonleella flava</name>
    <dbReference type="NCBI Taxonomy" id="2527939"/>
    <lineage>
        <taxon>Bacteria</taxon>
        <taxon>Pseudomonadati</taxon>
        <taxon>Bacteroidota</taxon>
        <taxon>Flavobacteriia</taxon>
        <taxon>Flavobacteriales</taxon>
        <taxon>Flavobacteriaceae</taxon>
    </lineage>
</organism>
<evidence type="ECO:0000313" key="2">
    <source>
        <dbReference type="Proteomes" id="UP000291142"/>
    </source>
</evidence>
<dbReference type="RefSeq" id="WP_130964234.1">
    <property type="nucleotide sequence ID" value="NZ_SIRT01000006.1"/>
</dbReference>
<dbReference type="InterPro" id="IPR011050">
    <property type="entry name" value="Pectin_lyase_fold/virulence"/>
</dbReference>
<dbReference type="PROSITE" id="PS51257">
    <property type="entry name" value="PROKAR_LIPOPROTEIN"/>
    <property type="match status" value="1"/>
</dbReference>
<proteinExistence type="predicted"/>
<dbReference type="SUPFAM" id="SSF51126">
    <property type="entry name" value="Pectin lyase-like"/>
    <property type="match status" value="1"/>
</dbReference>
<gene>
    <name evidence="1" type="ORF">EYD45_09115</name>
</gene>
<dbReference type="EMBL" id="SIRT01000006">
    <property type="protein sequence ID" value="TBN03666.1"/>
    <property type="molecule type" value="Genomic_DNA"/>
</dbReference>
<dbReference type="Gene3D" id="2.160.20.10">
    <property type="entry name" value="Single-stranded right-handed beta-helix, Pectin lyase-like"/>
    <property type="match status" value="1"/>
</dbReference>
<sequence length="555" mass="62644">MKYIRRYNILQFVLIFFCSCLVGWSQELPNILQSKSISDNNYLPDFSYAGYHNGEKEIPEFIGTIIDASNYGVVANDGLDDTKALKKAIEESNNIKGKVTLQLPKGRLILSDILYLQRSNFVLRGTGTGAGGTEIYCPRPLMYAKDPEVLQELREYLIKFDKRQVEEEHNIDLPFSQYAWSGGFIWTKVPKVRVKSYLPKYELPYDVLAKVSMGKRGALNFQVSDAKNLKIGDIVELQLFNKLGEHAEIINALYKKQDVKVGSHHWNFPDLPLVKQQVVITNIIGNKVFINSPLTIDVLPSYKAQLVVWKHLEEVGIEHLRISFPKSPRIAHHVEQGYNGIYLTRVFNSWVKNVVIDNADSGILSEEIANVSIVDITTTGENIAHYTVAMSGTYNVLGEGIKVYNKAVHPLSFNTLSTKSVYLDCEVFADPILDQHSGANHQNLFDNITVHLTPLQDGSYPLFEGGGAGYWKPSHGAYSVFWNIQAKLIEGLDSKEPVLLNGMKDGPFARVIGVNGNHSFRVEYEPMAHIEFINTSMDYIPSLYEYQLKKRLNSN</sequence>
<evidence type="ECO:0000313" key="1">
    <source>
        <dbReference type="EMBL" id="TBN03666.1"/>
    </source>
</evidence>
<accession>A0A4V2JA36</accession>
<evidence type="ECO:0008006" key="3">
    <source>
        <dbReference type="Google" id="ProtNLM"/>
    </source>
</evidence>
<comment type="caution">
    <text evidence="1">The sequence shown here is derived from an EMBL/GenBank/DDBJ whole genome shotgun (WGS) entry which is preliminary data.</text>
</comment>